<protein>
    <submittedName>
        <fullName evidence="1">Uncharacterized protein</fullName>
    </submittedName>
</protein>
<name>A0AAE0DH51_9LECA</name>
<keyword evidence="2" id="KW-1185">Reference proteome</keyword>
<comment type="caution">
    <text evidence="1">The sequence shown here is derived from an EMBL/GenBank/DDBJ whole genome shotgun (WGS) entry which is preliminary data.</text>
</comment>
<organism evidence="1 2">
    <name type="scientific">Lepraria neglecta</name>
    <dbReference type="NCBI Taxonomy" id="209136"/>
    <lineage>
        <taxon>Eukaryota</taxon>
        <taxon>Fungi</taxon>
        <taxon>Dikarya</taxon>
        <taxon>Ascomycota</taxon>
        <taxon>Pezizomycotina</taxon>
        <taxon>Lecanoromycetes</taxon>
        <taxon>OSLEUM clade</taxon>
        <taxon>Lecanoromycetidae</taxon>
        <taxon>Lecanorales</taxon>
        <taxon>Lecanorineae</taxon>
        <taxon>Stereocaulaceae</taxon>
        <taxon>Lepraria</taxon>
    </lineage>
</organism>
<proteinExistence type="predicted"/>
<gene>
    <name evidence="1" type="ORF">OEA41_009788</name>
</gene>
<dbReference type="EMBL" id="JASNWA010000011">
    <property type="protein sequence ID" value="KAK3166663.1"/>
    <property type="molecule type" value="Genomic_DNA"/>
</dbReference>
<sequence>MTLWRLFWNYPPTAAVVPAAPGTGNGNIETLITRAAILLHELFHFTFIIPFSTGKSNDPRYAERYSVQDYLDLVINDPAVAAINPQSLIFTL</sequence>
<accession>A0AAE0DH51</accession>
<dbReference type="AlphaFoldDB" id="A0AAE0DH51"/>
<evidence type="ECO:0000313" key="2">
    <source>
        <dbReference type="Proteomes" id="UP001276659"/>
    </source>
</evidence>
<reference evidence="1" key="1">
    <citation type="submission" date="2022-11" db="EMBL/GenBank/DDBJ databases">
        <title>Chromosomal genome sequence assembly and mating type (MAT) locus characterization of the leprose asexual lichenized fungus Lepraria neglecta (Nyl.) Erichsen.</title>
        <authorList>
            <person name="Allen J.L."/>
            <person name="Pfeffer B."/>
        </authorList>
    </citation>
    <scope>NUCLEOTIDE SEQUENCE</scope>
    <source>
        <strain evidence="1">Allen 5258</strain>
    </source>
</reference>
<evidence type="ECO:0000313" key="1">
    <source>
        <dbReference type="EMBL" id="KAK3166663.1"/>
    </source>
</evidence>
<dbReference type="Proteomes" id="UP001276659">
    <property type="component" value="Unassembled WGS sequence"/>
</dbReference>